<dbReference type="GO" id="GO:2000142">
    <property type="term" value="P:regulation of DNA-templated transcription initiation"/>
    <property type="evidence" value="ECO:0007669"/>
    <property type="project" value="TreeGrafter"/>
</dbReference>
<dbReference type="FunCoup" id="A0A6C2YRX9">
    <property type="interactions" value="9"/>
</dbReference>
<dbReference type="PROSITE" id="PS50931">
    <property type="entry name" value="HTH_LYSR"/>
    <property type="match status" value="1"/>
</dbReference>
<dbReference type="FunFam" id="1.10.10.10:FF:000001">
    <property type="entry name" value="LysR family transcriptional regulator"/>
    <property type="match status" value="1"/>
</dbReference>
<dbReference type="SUPFAM" id="SSF46785">
    <property type="entry name" value="Winged helix' DNA-binding domain"/>
    <property type="match status" value="1"/>
</dbReference>
<sequence>MDWLNYHHLHYFWIVAREGSITRACEVLQLSQPTISAQIKELESALKSSLFQRQGRGLALTETGRVVFRYAEEIFSLGRELQSQIRGNPSGQPMRLRVGLVDVMPKLIAAKLLEPALQIPLGVRMICTEGKLDRLAAELSVHQLDVVISDAPLPPSFKAKAFNHLLGESPVLIVGTAALRARYQNDFPRSLNHAPFLLPTEGTSLRRSLDQWFQSQKIHPVIRGEFEDSALLKTFGQSGLGMFAIPAATEMETQRNYHVQRIGQIAGVTERFYAISIERKLKHPAVVAISEQAKSQFAREFAE</sequence>
<dbReference type="PANTHER" id="PTHR30293">
    <property type="entry name" value="TRANSCRIPTIONAL REGULATORY PROTEIN NAC-RELATED"/>
    <property type="match status" value="1"/>
</dbReference>
<evidence type="ECO:0000313" key="7">
    <source>
        <dbReference type="EMBL" id="VIP04107.1"/>
    </source>
</evidence>
<dbReference type="InterPro" id="IPR036390">
    <property type="entry name" value="WH_DNA-bd_sf"/>
</dbReference>
<gene>
    <name evidence="7" type="ORF">GMBLW1_50860</name>
</gene>
<dbReference type="KEGG" id="tim:GMBLW1_50860"/>
<evidence type="ECO:0000256" key="3">
    <source>
        <dbReference type="ARBA" id="ARBA00023125"/>
    </source>
</evidence>
<evidence type="ECO:0000259" key="6">
    <source>
        <dbReference type="PROSITE" id="PS50931"/>
    </source>
</evidence>
<dbReference type="AlphaFoldDB" id="A0A6C2YRX9"/>
<evidence type="ECO:0000313" key="8">
    <source>
        <dbReference type="Proteomes" id="UP000464378"/>
    </source>
</evidence>
<keyword evidence="4" id="KW-0010">Activator</keyword>
<dbReference type="PANTHER" id="PTHR30293:SF2">
    <property type="entry name" value="TRANSCRIPTIONAL ACTIVATOR PROTEIN NHAR"/>
    <property type="match status" value="1"/>
</dbReference>
<evidence type="ECO:0000256" key="1">
    <source>
        <dbReference type="ARBA" id="ARBA00009437"/>
    </source>
</evidence>
<keyword evidence="2" id="KW-0805">Transcription regulation</keyword>
<dbReference type="InParanoid" id="A0A6C2YRX9"/>
<feature type="domain" description="HTH lysR-type" evidence="6">
    <location>
        <begin position="4"/>
        <end position="61"/>
    </location>
</feature>
<evidence type="ECO:0000256" key="2">
    <source>
        <dbReference type="ARBA" id="ARBA00023015"/>
    </source>
</evidence>
<dbReference type="InterPro" id="IPR000847">
    <property type="entry name" value="LysR_HTH_N"/>
</dbReference>
<dbReference type="Proteomes" id="UP000464378">
    <property type="component" value="Chromosome"/>
</dbReference>
<dbReference type="EMBL" id="LR593887">
    <property type="protein sequence ID" value="VTS05581.1"/>
    <property type="molecule type" value="Genomic_DNA"/>
</dbReference>
<dbReference type="RefSeq" id="WP_162659235.1">
    <property type="nucleotide sequence ID" value="NZ_LR593887.1"/>
</dbReference>
<dbReference type="Pfam" id="PF03466">
    <property type="entry name" value="LysR_substrate"/>
    <property type="match status" value="1"/>
</dbReference>
<comment type="similarity">
    <text evidence="1">Belongs to the LysR transcriptional regulatory family.</text>
</comment>
<dbReference type="Pfam" id="PF00126">
    <property type="entry name" value="HTH_1"/>
    <property type="match status" value="1"/>
</dbReference>
<keyword evidence="5" id="KW-0804">Transcription</keyword>
<dbReference type="Gene3D" id="1.10.10.10">
    <property type="entry name" value="Winged helix-like DNA-binding domain superfamily/Winged helix DNA-binding domain"/>
    <property type="match status" value="1"/>
</dbReference>
<dbReference type="Gene3D" id="3.40.190.290">
    <property type="match status" value="1"/>
</dbReference>
<dbReference type="GO" id="GO:0003700">
    <property type="term" value="F:DNA-binding transcription factor activity"/>
    <property type="evidence" value="ECO:0007669"/>
    <property type="project" value="InterPro"/>
</dbReference>
<dbReference type="InterPro" id="IPR036388">
    <property type="entry name" value="WH-like_DNA-bd_sf"/>
</dbReference>
<organism evidence="7">
    <name type="scientific">Tuwongella immobilis</name>
    <dbReference type="NCBI Taxonomy" id="692036"/>
    <lineage>
        <taxon>Bacteria</taxon>
        <taxon>Pseudomonadati</taxon>
        <taxon>Planctomycetota</taxon>
        <taxon>Planctomycetia</taxon>
        <taxon>Gemmatales</taxon>
        <taxon>Gemmataceae</taxon>
        <taxon>Tuwongella</taxon>
    </lineage>
</organism>
<keyword evidence="8" id="KW-1185">Reference proteome</keyword>
<evidence type="ECO:0000256" key="5">
    <source>
        <dbReference type="ARBA" id="ARBA00023163"/>
    </source>
</evidence>
<dbReference type="NCBIfam" id="NF008284">
    <property type="entry name" value="PRK11062.1"/>
    <property type="match status" value="1"/>
</dbReference>
<dbReference type="EMBL" id="LR586016">
    <property type="protein sequence ID" value="VIP04107.1"/>
    <property type="molecule type" value="Genomic_DNA"/>
</dbReference>
<keyword evidence="3" id="KW-0238">DNA-binding</keyword>
<dbReference type="SUPFAM" id="SSF53850">
    <property type="entry name" value="Periplasmic binding protein-like II"/>
    <property type="match status" value="1"/>
</dbReference>
<protein>
    <recommendedName>
        <fullName evidence="6">HTH lysR-type domain-containing protein</fullName>
    </recommendedName>
</protein>
<dbReference type="GO" id="GO:0003677">
    <property type="term" value="F:DNA binding"/>
    <property type="evidence" value="ECO:0007669"/>
    <property type="project" value="UniProtKB-KW"/>
</dbReference>
<dbReference type="InterPro" id="IPR005119">
    <property type="entry name" value="LysR_subst-bd"/>
</dbReference>
<proteinExistence type="inferred from homology"/>
<reference evidence="7" key="1">
    <citation type="submission" date="2019-04" db="EMBL/GenBank/DDBJ databases">
        <authorList>
            <consortium name="Science for Life Laboratories"/>
        </authorList>
    </citation>
    <scope>NUCLEOTIDE SEQUENCE</scope>
    <source>
        <strain evidence="7">MBLW1</strain>
    </source>
</reference>
<accession>A0A6C2YRX9</accession>
<dbReference type="PRINTS" id="PR00039">
    <property type="entry name" value="HTHLYSR"/>
</dbReference>
<name>A0A6C2YRX9_9BACT</name>
<evidence type="ECO:0000256" key="4">
    <source>
        <dbReference type="ARBA" id="ARBA00023159"/>
    </source>
</evidence>